<evidence type="ECO:0000256" key="8">
    <source>
        <dbReference type="ARBA" id="ARBA00023319"/>
    </source>
</evidence>
<evidence type="ECO:0000256" key="7">
    <source>
        <dbReference type="ARBA" id="ARBA00023136"/>
    </source>
</evidence>
<dbReference type="Pfam" id="PF07686">
    <property type="entry name" value="V-set"/>
    <property type="match status" value="4"/>
</dbReference>
<keyword evidence="3" id="KW-1003">Cell membrane</keyword>
<keyword evidence="11" id="KW-1185">Reference proteome</keyword>
<gene>
    <name evidence="10" type="ORF">L345_16660</name>
</gene>
<name>V8N7U1_OPHHA</name>
<dbReference type="PROSITE" id="PS50835">
    <property type="entry name" value="IG_LIKE"/>
    <property type="match status" value="4"/>
</dbReference>
<dbReference type="AlphaFoldDB" id="V8N7U1"/>
<keyword evidence="6" id="KW-0391">Immunity</keyword>
<feature type="non-terminal residue" evidence="10">
    <location>
        <position position="477"/>
    </location>
</feature>
<dbReference type="SMART" id="SM00406">
    <property type="entry name" value="IGv"/>
    <property type="match status" value="4"/>
</dbReference>
<keyword evidence="4" id="KW-0964">Secreted</keyword>
<evidence type="ECO:0000259" key="9">
    <source>
        <dbReference type="PROSITE" id="PS50835"/>
    </source>
</evidence>
<evidence type="ECO:0000256" key="1">
    <source>
        <dbReference type="ARBA" id="ARBA00004236"/>
    </source>
</evidence>
<dbReference type="SMART" id="SM00409">
    <property type="entry name" value="IG"/>
    <property type="match status" value="4"/>
</dbReference>
<dbReference type="Gene3D" id="2.60.40.10">
    <property type="entry name" value="Immunoglobulins"/>
    <property type="match status" value="4"/>
</dbReference>
<keyword evidence="5" id="KW-0732">Signal</keyword>
<dbReference type="GO" id="GO:0002376">
    <property type="term" value="P:immune system process"/>
    <property type="evidence" value="ECO:0007669"/>
    <property type="project" value="UniProtKB-KW"/>
</dbReference>
<evidence type="ECO:0000256" key="2">
    <source>
        <dbReference type="ARBA" id="ARBA00004613"/>
    </source>
</evidence>
<feature type="domain" description="Ig-like" evidence="9">
    <location>
        <begin position="376"/>
        <end position="463"/>
    </location>
</feature>
<dbReference type="InterPro" id="IPR050150">
    <property type="entry name" value="IgV_Light_Chain"/>
</dbReference>
<evidence type="ECO:0000313" key="11">
    <source>
        <dbReference type="Proteomes" id="UP000018936"/>
    </source>
</evidence>
<keyword evidence="8" id="KW-0393">Immunoglobulin domain</keyword>
<evidence type="ECO:0000256" key="3">
    <source>
        <dbReference type="ARBA" id="ARBA00022475"/>
    </source>
</evidence>
<evidence type="ECO:0000256" key="4">
    <source>
        <dbReference type="ARBA" id="ARBA00022525"/>
    </source>
</evidence>
<evidence type="ECO:0000313" key="10">
    <source>
        <dbReference type="EMBL" id="ETE57622.1"/>
    </source>
</evidence>
<protein>
    <recommendedName>
        <fullName evidence="9">Ig-like domain-containing protein</fullName>
    </recommendedName>
</protein>
<comment type="subcellular location">
    <subcellularLocation>
        <location evidence="1">Cell membrane</location>
    </subcellularLocation>
    <subcellularLocation>
        <location evidence="2">Secreted</location>
    </subcellularLocation>
</comment>
<keyword evidence="7" id="KW-0472">Membrane</keyword>
<dbReference type="OrthoDB" id="9946672at2759"/>
<dbReference type="SUPFAM" id="SSF48726">
    <property type="entry name" value="Immunoglobulin"/>
    <property type="match status" value="4"/>
</dbReference>
<feature type="domain" description="Ig-like" evidence="9">
    <location>
        <begin position="171"/>
        <end position="240"/>
    </location>
</feature>
<evidence type="ECO:0000256" key="6">
    <source>
        <dbReference type="ARBA" id="ARBA00022859"/>
    </source>
</evidence>
<accession>V8N7U1</accession>
<dbReference type="InterPro" id="IPR003599">
    <property type="entry name" value="Ig_sub"/>
</dbReference>
<evidence type="ECO:0000256" key="5">
    <source>
        <dbReference type="ARBA" id="ARBA00022729"/>
    </source>
</evidence>
<dbReference type="InterPro" id="IPR013783">
    <property type="entry name" value="Ig-like_fold"/>
</dbReference>
<dbReference type="InterPro" id="IPR013106">
    <property type="entry name" value="Ig_V-set"/>
</dbReference>
<sequence>MSHVSMWRTSSSTLLEKLSSLHNIKSNVVHPNDGSGIFGGSHGITGLHYIFFSLPLCKGITSQPTLTQPVSQSGSPGGTVKLSCAISSNPNNVRWVQQKSGEAPRFVHCDACSSRGDGIPDRFMATRSGNNGYLTITNLQAEDEADYFCCMWYSSGNMFHIISHSGPLRGTIKLSCAISSDEMAISWLQQRSGGAPHFVHCDGCNRGPGIPGRFTGTRSGNNGYLTITTLQAEDKANYYCYMWYSSGGRFHRSFAQYVLTQPASVSVPLRQNARITCSANNIASKNVHWYQQKPGDPPVLIIYNDNQRPTGISDQFSGTNSGNTATLSISRAQAQDEAVYYCQVFDSNQCTKAQFSIMAWSLLLAFFFLGCTRATAQFTLTQPAAQSFPLGQPAKISCTMSRDSQVGSYDISWHQQKAGESPKYLLSNMGSNGRFKGSKDASANAAYLTITNLQAEEEADYYCGGAYGSGNNWWFPQ</sequence>
<organism evidence="10 11">
    <name type="scientific">Ophiophagus hannah</name>
    <name type="common">King cobra</name>
    <name type="synonym">Naja hannah</name>
    <dbReference type="NCBI Taxonomy" id="8665"/>
    <lineage>
        <taxon>Eukaryota</taxon>
        <taxon>Metazoa</taxon>
        <taxon>Chordata</taxon>
        <taxon>Craniata</taxon>
        <taxon>Vertebrata</taxon>
        <taxon>Euteleostomi</taxon>
        <taxon>Lepidosauria</taxon>
        <taxon>Squamata</taxon>
        <taxon>Bifurcata</taxon>
        <taxon>Unidentata</taxon>
        <taxon>Episquamata</taxon>
        <taxon>Toxicofera</taxon>
        <taxon>Serpentes</taxon>
        <taxon>Colubroidea</taxon>
        <taxon>Elapidae</taxon>
        <taxon>Elapinae</taxon>
        <taxon>Ophiophagus</taxon>
    </lineage>
</organism>
<feature type="domain" description="Ig-like" evidence="9">
    <location>
        <begin position="262"/>
        <end position="358"/>
    </location>
</feature>
<dbReference type="PANTHER" id="PTHR23267">
    <property type="entry name" value="IMMUNOGLOBULIN LIGHT CHAIN"/>
    <property type="match status" value="1"/>
</dbReference>
<proteinExistence type="predicted"/>
<dbReference type="GO" id="GO:0005576">
    <property type="term" value="C:extracellular region"/>
    <property type="evidence" value="ECO:0007669"/>
    <property type="project" value="UniProtKB-SubCell"/>
</dbReference>
<dbReference type="InterPro" id="IPR007110">
    <property type="entry name" value="Ig-like_dom"/>
</dbReference>
<feature type="domain" description="Ig-like" evidence="9">
    <location>
        <begin position="64"/>
        <end position="149"/>
    </location>
</feature>
<dbReference type="InterPro" id="IPR003598">
    <property type="entry name" value="Ig_sub2"/>
</dbReference>
<comment type="caution">
    <text evidence="10">The sequence shown here is derived from an EMBL/GenBank/DDBJ whole genome shotgun (WGS) entry which is preliminary data.</text>
</comment>
<dbReference type="Proteomes" id="UP000018936">
    <property type="component" value="Unassembled WGS sequence"/>
</dbReference>
<dbReference type="FunFam" id="2.60.40.10:FF:000620">
    <property type="entry name" value="Immunoglobulin lambda locus"/>
    <property type="match status" value="1"/>
</dbReference>
<dbReference type="SMART" id="SM00408">
    <property type="entry name" value="IGc2"/>
    <property type="match status" value="3"/>
</dbReference>
<dbReference type="InterPro" id="IPR036179">
    <property type="entry name" value="Ig-like_dom_sf"/>
</dbReference>
<reference evidence="10 11" key="1">
    <citation type="journal article" date="2013" name="Proc. Natl. Acad. Sci. U.S.A.">
        <title>The king cobra genome reveals dynamic gene evolution and adaptation in the snake venom system.</title>
        <authorList>
            <person name="Vonk F.J."/>
            <person name="Casewell N.R."/>
            <person name="Henkel C.V."/>
            <person name="Heimberg A.M."/>
            <person name="Jansen H.J."/>
            <person name="McCleary R.J."/>
            <person name="Kerkkamp H.M."/>
            <person name="Vos R.A."/>
            <person name="Guerreiro I."/>
            <person name="Calvete J.J."/>
            <person name="Wuster W."/>
            <person name="Woods A.E."/>
            <person name="Logan J.M."/>
            <person name="Harrison R.A."/>
            <person name="Castoe T.A."/>
            <person name="de Koning A.P."/>
            <person name="Pollock D.D."/>
            <person name="Yandell M."/>
            <person name="Calderon D."/>
            <person name="Renjifo C."/>
            <person name="Currier R.B."/>
            <person name="Salgado D."/>
            <person name="Pla D."/>
            <person name="Sanz L."/>
            <person name="Hyder A.S."/>
            <person name="Ribeiro J.M."/>
            <person name="Arntzen J.W."/>
            <person name="van den Thillart G.E."/>
            <person name="Boetzer M."/>
            <person name="Pirovano W."/>
            <person name="Dirks R.P."/>
            <person name="Spaink H.P."/>
            <person name="Duboule D."/>
            <person name="McGlinn E."/>
            <person name="Kini R.M."/>
            <person name="Richardson M.K."/>
        </authorList>
    </citation>
    <scope>NUCLEOTIDE SEQUENCE</scope>
    <source>
        <tissue evidence="10">Blood</tissue>
    </source>
</reference>
<dbReference type="GO" id="GO:0005886">
    <property type="term" value="C:plasma membrane"/>
    <property type="evidence" value="ECO:0007669"/>
    <property type="project" value="UniProtKB-SubCell"/>
</dbReference>
<dbReference type="EMBL" id="AZIM01008052">
    <property type="protein sequence ID" value="ETE57622.1"/>
    <property type="molecule type" value="Genomic_DNA"/>
</dbReference>